<accession>A0AAP0IFD1</accession>
<organism evidence="2 3">
    <name type="scientific">Stephania yunnanensis</name>
    <dbReference type="NCBI Taxonomy" id="152371"/>
    <lineage>
        <taxon>Eukaryota</taxon>
        <taxon>Viridiplantae</taxon>
        <taxon>Streptophyta</taxon>
        <taxon>Embryophyta</taxon>
        <taxon>Tracheophyta</taxon>
        <taxon>Spermatophyta</taxon>
        <taxon>Magnoliopsida</taxon>
        <taxon>Ranunculales</taxon>
        <taxon>Menispermaceae</taxon>
        <taxon>Menispermoideae</taxon>
        <taxon>Cissampelideae</taxon>
        <taxon>Stephania</taxon>
    </lineage>
</organism>
<dbReference type="Proteomes" id="UP001420932">
    <property type="component" value="Unassembled WGS sequence"/>
</dbReference>
<sequence length="60" mass="7089">MLQISKYSQNHQSYCSTTTKKKKKTYNPINMHKKNYQSKSLEMFFNTTCTAKGHLKQLNN</sequence>
<feature type="compositionally biased region" description="Polar residues" evidence="1">
    <location>
        <begin position="1"/>
        <end position="16"/>
    </location>
</feature>
<dbReference type="EMBL" id="JBBNAF010000009">
    <property type="protein sequence ID" value="KAK9113791.1"/>
    <property type="molecule type" value="Genomic_DNA"/>
</dbReference>
<dbReference type="AlphaFoldDB" id="A0AAP0IFD1"/>
<comment type="caution">
    <text evidence="2">The sequence shown here is derived from an EMBL/GenBank/DDBJ whole genome shotgun (WGS) entry which is preliminary data.</text>
</comment>
<feature type="region of interest" description="Disordered" evidence="1">
    <location>
        <begin position="1"/>
        <end position="22"/>
    </location>
</feature>
<gene>
    <name evidence="2" type="ORF">Syun_020588</name>
</gene>
<evidence type="ECO:0000256" key="1">
    <source>
        <dbReference type="SAM" id="MobiDB-lite"/>
    </source>
</evidence>
<protein>
    <submittedName>
        <fullName evidence="2">Uncharacterized protein</fullName>
    </submittedName>
</protein>
<keyword evidence="3" id="KW-1185">Reference proteome</keyword>
<reference evidence="2 3" key="1">
    <citation type="submission" date="2024-01" db="EMBL/GenBank/DDBJ databases">
        <title>Genome assemblies of Stephania.</title>
        <authorList>
            <person name="Yang L."/>
        </authorList>
    </citation>
    <scope>NUCLEOTIDE SEQUENCE [LARGE SCALE GENOMIC DNA]</scope>
    <source>
        <strain evidence="2">YNDBR</strain>
        <tissue evidence="2">Leaf</tissue>
    </source>
</reference>
<name>A0AAP0IFD1_9MAGN</name>
<proteinExistence type="predicted"/>
<evidence type="ECO:0000313" key="2">
    <source>
        <dbReference type="EMBL" id="KAK9113791.1"/>
    </source>
</evidence>
<evidence type="ECO:0000313" key="3">
    <source>
        <dbReference type="Proteomes" id="UP001420932"/>
    </source>
</evidence>